<keyword evidence="4" id="KW-1185">Reference proteome</keyword>
<dbReference type="Proteomes" id="UP001152798">
    <property type="component" value="Chromosome 2"/>
</dbReference>
<organism evidence="3 4">
    <name type="scientific">Nezara viridula</name>
    <name type="common">Southern green stink bug</name>
    <name type="synonym">Cimex viridulus</name>
    <dbReference type="NCBI Taxonomy" id="85310"/>
    <lineage>
        <taxon>Eukaryota</taxon>
        <taxon>Metazoa</taxon>
        <taxon>Ecdysozoa</taxon>
        <taxon>Arthropoda</taxon>
        <taxon>Hexapoda</taxon>
        <taxon>Insecta</taxon>
        <taxon>Pterygota</taxon>
        <taxon>Neoptera</taxon>
        <taxon>Paraneoptera</taxon>
        <taxon>Hemiptera</taxon>
        <taxon>Heteroptera</taxon>
        <taxon>Panheteroptera</taxon>
        <taxon>Pentatomomorpha</taxon>
        <taxon>Pentatomoidea</taxon>
        <taxon>Pentatomidae</taxon>
        <taxon>Pentatominae</taxon>
        <taxon>Nezara</taxon>
    </lineage>
</organism>
<name>A0A9P0E8X4_NEZVI</name>
<evidence type="ECO:0000313" key="4">
    <source>
        <dbReference type="Proteomes" id="UP001152798"/>
    </source>
</evidence>
<evidence type="ECO:0000259" key="2">
    <source>
        <dbReference type="Pfam" id="PF05199"/>
    </source>
</evidence>
<proteinExistence type="inferred from homology"/>
<feature type="domain" description="Glucose-methanol-choline oxidoreductase C-terminal" evidence="2">
    <location>
        <begin position="2"/>
        <end position="72"/>
    </location>
</feature>
<comment type="similarity">
    <text evidence="1">Belongs to the GMC oxidoreductase family.</text>
</comment>
<dbReference type="PANTHER" id="PTHR11552">
    <property type="entry name" value="GLUCOSE-METHANOL-CHOLINE GMC OXIDOREDUCTASE"/>
    <property type="match status" value="1"/>
</dbReference>
<reference evidence="3" key="1">
    <citation type="submission" date="2022-01" db="EMBL/GenBank/DDBJ databases">
        <authorList>
            <person name="King R."/>
        </authorList>
    </citation>
    <scope>NUCLEOTIDE SEQUENCE</scope>
</reference>
<dbReference type="SUPFAM" id="SSF51905">
    <property type="entry name" value="FAD/NAD(P)-binding domain"/>
    <property type="match status" value="1"/>
</dbReference>
<dbReference type="Gene3D" id="3.30.560.10">
    <property type="entry name" value="Glucose Oxidase, domain 3"/>
    <property type="match status" value="1"/>
</dbReference>
<gene>
    <name evidence="3" type="ORF">NEZAVI_LOCUS4407</name>
</gene>
<dbReference type="Pfam" id="PF05199">
    <property type="entry name" value="GMC_oxred_C"/>
    <property type="match status" value="1"/>
</dbReference>
<sequence>MSDDYWACSARHLTTNLHHQVGTCKMGPPSDPHAVVSPQLKVYGVLGLRVVDASIIPRIPAAHPNALVLMIGEKAADMIKAEWESNLTKRDISRKV</sequence>
<evidence type="ECO:0000256" key="1">
    <source>
        <dbReference type="ARBA" id="ARBA00010790"/>
    </source>
</evidence>
<dbReference type="GO" id="GO:0016614">
    <property type="term" value="F:oxidoreductase activity, acting on CH-OH group of donors"/>
    <property type="evidence" value="ECO:0007669"/>
    <property type="project" value="InterPro"/>
</dbReference>
<dbReference type="PANTHER" id="PTHR11552:SF208">
    <property type="entry name" value="RE36204P-RELATED"/>
    <property type="match status" value="1"/>
</dbReference>
<dbReference type="Gene3D" id="3.50.50.60">
    <property type="entry name" value="FAD/NAD(P)-binding domain"/>
    <property type="match status" value="1"/>
</dbReference>
<dbReference type="InterPro" id="IPR012132">
    <property type="entry name" value="GMC_OxRdtase"/>
</dbReference>
<dbReference type="OrthoDB" id="269227at2759"/>
<accession>A0A9P0E8X4</accession>
<dbReference type="EMBL" id="OV725078">
    <property type="protein sequence ID" value="CAH1393791.1"/>
    <property type="molecule type" value="Genomic_DNA"/>
</dbReference>
<dbReference type="GO" id="GO:0050660">
    <property type="term" value="F:flavin adenine dinucleotide binding"/>
    <property type="evidence" value="ECO:0007669"/>
    <property type="project" value="InterPro"/>
</dbReference>
<protein>
    <recommendedName>
        <fullName evidence="2">Glucose-methanol-choline oxidoreductase C-terminal domain-containing protein</fullName>
    </recommendedName>
</protein>
<dbReference type="InterPro" id="IPR036188">
    <property type="entry name" value="FAD/NAD-bd_sf"/>
</dbReference>
<dbReference type="InterPro" id="IPR007867">
    <property type="entry name" value="GMC_OxRtase_C"/>
</dbReference>
<evidence type="ECO:0000313" key="3">
    <source>
        <dbReference type="EMBL" id="CAH1393791.1"/>
    </source>
</evidence>
<dbReference type="AlphaFoldDB" id="A0A9P0E8X4"/>